<keyword evidence="7 9" id="KW-0057">Aromatic amino acid biosynthesis</keyword>
<comment type="similarity">
    <text evidence="3 9">Belongs to the TrpC family.</text>
</comment>
<dbReference type="STRING" id="1128398.Curi_c06730"/>
<dbReference type="InterPro" id="IPR001468">
    <property type="entry name" value="Indole-3-GlycerolPSynthase_CS"/>
</dbReference>
<organism evidence="11 12">
    <name type="scientific">Gottschalkia acidurici (strain ATCC 7906 / DSM 604 / BCRC 14475 / CIP 104303 / KCTC 5404 / NCIMB 10678 / 9a)</name>
    <name type="common">Clostridium acidurici</name>
    <dbReference type="NCBI Taxonomy" id="1128398"/>
    <lineage>
        <taxon>Bacteria</taxon>
        <taxon>Bacillati</taxon>
        <taxon>Bacillota</taxon>
        <taxon>Tissierellia</taxon>
        <taxon>Tissierellales</taxon>
        <taxon>Gottschalkiaceae</taxon>
        <taxon>Gottschalkia</taxon>
    </lineage>
</organism>
<dbReference type="GO" id="GO:0004425">
    <property type="term" value="F:indole-3-glycerol-phosphate synthase activity"/>
    <property type="evidence" value="ECO:0007669"/>
    <property type="project" value="UniProtKB-UniRule"/>
</dbReference>
<dbReference type="InterPro" id="IPR013798">
    <property type="entry name" value="Indole-3-glycerol_P_synth_dom"/>
</dbReference>
<comment type="pathway">
    <text evidence="2 9">Amino-acid biosynthesis; L-tryptophan biosynthesis; L-tryptophan from chorismate: step 4/5.</text>
</comment>
<dbReference type="PATRIC" id="fig|1128398.3.peg.715"/>
<evidence type="ECO:0000259" key="10">
    <source>
        <dbReference type="Pfam" id="PF00218"/>
    </source>
</evidence>
<gene>
    <name evidence="9 11" type="primary">trpC</name>
    <name evidence="11" type="ordered locus">Curi_c06730</name>
</gene>
<dbReference type="FunFam" id="3.20.20.70:FF:000024">
    <property type="entry name" value="Indole-3-glycerol phosphate synthase"/>
    <property type="match status" value="1"/>
</dbReference>
<dbReference type="Gene3D" id="3.20.20.70">
    <property type="entry name" value="Aldolase class I"/>
    <property type="match status" value="1"/>
</dbReference>
<evidence type="ECO:0000313" key="11">
    <source>
        <dbReference type="EMBL" id="AFS77746.1"/>
    </source>
</evidence>
<evidence type="ECO:0000256" key="8">
    <source>
        <dbReference type="ARBA" id="ARBA00023239"/>
    </source>
</evidence>
<sequence length="260" mass="29614">MFILDKIVEVKKKQLEIEKQEISLEEMIEKSKEDRIIRDFEDALDNDDISVISEIKKASPSRGIIKEDFNPVFTAKIYEESPFNAISVLTEREFFLGDDKYINMVKEVTTKPILRKDFIIDEYQIYQSKVIGADAILLIAAILKGKLKSYYDLAKSLGLHVLVEVHGEDEIEEAIESGCRLIGINNRNLKTFDVDLKHTEKLIKLLPSDKIVISESGIKGYEDMEYLKYLGVKGVLVGETLMRNLSNEPKSIILGDILTP</sequence>
<evidence type="ECO:0000256" key="4">
    <source>
        <dbReference type="ARBA" id="ARBA00022605"/>
    </source>
</evidence>
<reference evidence="11 12" key="1">
    <citation type="journal article" date="2012" name="PLoS ONE">
        <title>The purine-utilizing bacterium Clostridium acidurici 9a: a genome-guided metabolic reconsideration.</title>
        <authorList>
            <person name="Hartwich K."/>
            <person name="Poehlein A."/>
            <person name="Daniel R."/>
        </authorList>
    </citation>
    <scope>NUCLEOTIDE SEQUENCE [LARGE SCALE GENOMIC DNA]</scope>
    <source>
        <strain evidence="12">ATCC 7906 / DSM 604 / BCRC 14475 / CIP 104303 / KCTC 5404 / NCIMB 10678 / 9a</strain>
    </source>
</reference>
<evidence type="ECO:0000256" key="1">
    <source>
        <dbReference type="ARBA" id="ARBA00001633"/>
    </source>
</evidence>
<dbReference type="Pfam" id="PF00218">
    <property type="entry name" value="IGPS"/>
    <property type="match status" value="1"/>
</dbReference>
<dbReference type="CDD" id="cd00331">
    <property type="entry name" value="IGPS"/>
    <property type="match status" value="1"/>
</dbReference>
<dbReference type="EC" id="4.1.1.48" evidence="9"/>
<dbReference type="OrthoDB" id="9804217at2"/>
<dbReference type="NCBIfam" id="NF001377">
    <property type="entry name" value="PRK00278.2-4"/>
    <property type="match status" value="1"/>
</dbReference>
<evidence type="ECO:0000256" key="9">
    <source>
        <dbReference type="HAMAP-Rule" id="MF_00134"/>
    </source>
</evidence>
<dbReference type="SUPFAM" id="SSF51366">
    <property type="entry name" value="Ribulose-phoshate binding barrel"/>
    <property type="match status" value="1"/>
</dbReference>
<dbReference type="PANTHER" id="PTHR22854">
    <property type="entry name" value="TRYPTOPHAN BIOSYNTHESIS PROTEIN"/>
    <property type="match status" value="1"/>
</dbReference>
<dbReference type="InterPro" id="IPR045186">
    <property type="entry name" value="Indole-3-glycerol_P_synth"/>
</dbReference>
<dbReference type="PROSITE" id="PS00614">
    <property type="entry name" value="IGPS"/>
    <property type="match status" value="1"/>
</dbReference>
<dbReference type="Proteomes" id="UP000006094">
    <property type="component" value="Chromosome"/>
</dbReference>
<feature type="domain" description="Indole-3-glycerol phosphate synthase" evidence="10">
    <location>
        <begin position="4"/>
        <end position="245"/>
    </location>
</feature>
<dbReference type="KEGG" id="cad:Curi_c06730"/>
<keyword evidence="12" id="KW-1185">Reference proteome</keyword>
<dbReference type="InterPro" id="IPR013785">
    <property type="entry name" value="Aldolase_TIM"/>
</dbReference>
<evidence type="ECO:0000256" key="3">
    <source>
        <dbReference type="ARBA" id="ARBA00008737"/>
    </source>
</evidence>
<proteinExistence type="inferred from homology"/>
<dbReference type="GO" id="GO:0000162">
    <property type="term" value="P:L-tryptophan biosynthetic process"/>
    <property type="evidence" value="ECO:0007669"/>
    <property type="project" value="UniProtKB-UniRule"/>
</dbReference>
<dbReference type="InterPro" id="IPR011060">
    <property type="entry name" value="RibuloseP-bd_barrel"/>
</dbReference>
<dbReference type="EMBL" id="CP003326">
    <property type="protein sequence ID" value="AFS77746.1"/>
    <property type="molecule type" value="Genomic_DNA"/>
</dbReference>
<evidence type="ECO:0000256" key="5">
    <source>
        <dbReference type="ARBA" id="ARBA00022793"/>
    </source>
</evidence>
<protein>
    <recommendedName>
        <fullName evidence="9">Indole-3-glycerol phosphate synthase</fullName>
        <shortName evidence="9">IGPS</shortName>
        <ecNumber evidence="9">4.1.1.48</ecNumber>
    </recommendedName>
</protein>
<dbReference type="GO" id="GO:0004640">
    <property type="term" value="F:phosphoribosylanthranilate isomerase activity"/>
    <property type="evidence" value="ECO:0007669"/>
    <property type="project" value="TreeGrafter"/>
</dbReference>
<comment type="catalytic activity">
    <reaction evidence="1 9">
        <text>1-(2-carboxyphenylamino)-1-deoxy-D-ribulose 5-phosphate + H(+) = (1S,2R)-1-C-(indol-3-yl)glycerol 3-phosphate + CO2 + H2O</text>
        <dbReference type="Rhea" id="RHEA:23476"/>
        <dbReference type="ChEBI" id="CHEBI:15377"/>
        <dbReference type="ChEBI" id="CHEBI:15378"/>
        <dbReference type="ChEBI" id="CHEBI:16526"/>
        <dbReference type="ChEBI" id="CHEBI:58613"/>
        <dbReference type="ChEBI" id="CHEBI:58866"/>
        <dbReference type="EC" id="4.1.1.48"/>
    </reaction>
</comment>
<keyword evidence="4 9" id="KW-0028">Amino-acid biosynthesis</keyword>
<evidence type="ECO:0000313" key="12">
    <source>
        <dbReference type="Proteomes" id="UP000006094"/>
    </source>
</evidence>
<dbReference type="eggNOG" id="COG0134">
    <property type="taxonomic scope" value="Bacteria"/>
</dbReference>
<dbReference type="HAMAP" id="MF_00134_B">
    <property type="entry name" value="IGPS_B"/>
    <property type="match status" value="1"/>
</dbReference>
<keyword evidence="6 9" id="KW-0822">Tryptophan biosynthesis</keyword>
<keyword evidence="5 9" id="KW-0210">Decarboxylase</keyword>
<dbReference type="UniPathway" id="UPA00035">
    <property type="reaction ID" value="UER00043"/>
</dbReference>
<evidence type="ECO:0000256" key="6">
    <source>
        <dbReference type="ARBA" id="ARBA00022822"/>
    </source>
</evidence>
<dbReference type="PANTHER" id="PTHR22854:SF2">
    <property type="entry name" value="INDOLE-3-GLYCEROL-PHOSPHATE SYNTHASE"/>
    <property type="match status" value="1"/>
</dbReference>
<dbReference type="AlphaFoldDB" id="K0AZE7"/>
<name>K0AZE7_GOTA9</name>
<dbReference type="RefSeq" id="WP_014966883.1">
    <property type="nucleotide sequence ID" value="NC_018664.1"/>
</dbReference>
<evidence type="ECO:0000256" key="7">
    <source>
        <dbReference type="ARBA" id="ARBA00023141"/>
    </source>
</evidence>
<accession>K0AZE7</accession>
<keyword evidence="8 9" id="KW-0456">Lyase</keyword>
<evidence type="ECO:0000256" key="2">
    <source>
        <dbReference type="ARBA" id="ARBA00004696"/>
    </source>
</evidence>
<dbReference type="HOGENOM" id="CLU_034247_2_0_9"/>